<feature type="chain" id="PRO_5045601117" description="Dicarboxylate transport domain-containing protein" evidence="1">
    <location>
        <begin position="23"/>
        <end position="674"/>
    </location>
</feature>
<keyword evidence="1" id="KW-0732">Signal</keyword>
<organism evidence="2 3">
    <name type="scientific">Noviluteimonas lactosilytica</name>
    <dbReference type="NCBI Taxonomy" id="2888523"/>
    <lineage>
        <taxon>Bacteria</taxon>
        <taxon>Pseudomonadati</taxon>
        <taxon>Pseudomonadota</taxon>
        <taxon>Gammaproteobacteria</taxon>
        <taxon>Lysobacterales</taxon>
        <taxon>Lysobacteraceae</taxon>
        <taxon>Noviluteimonas</taxon>
    </lineage>
</organism>
<dbReference type="Proteomes" id="UP001165293">
    <property type="component" value="Unassembled WGS sequence"/>
</dbReference>
<gene>
    <name evidence="2" type="ORF">LK996_02860</name>
</gene>
<evidence type="ECO:0000313" key="3">
    <source>
        <dbReference type="Proteomes" id="UP001165293"/>
    </source>
</evidence>
<feature type="signal peptide" evidence="1">
    <location>
        <begin position="1"/>
        <end position="22"/>
    </location>
</feature>
<sequence length="674" mass="72157">MPLHARRFALFALLAFAGIAHARTLEADIAKIRLPIATLDDVHVQLDWPANAAQGTLVLHAGRVQAPDLALDARNLAWTCPLSRVDAHGWQCDGVLRAGRQSFRLAIAFDEAATKATLSQGRGTLAVQRDTATPDLTRIDLTRVPIAWAQGLLSKSWADARLQGGTVDGRMNVEAPTRGPLRIAGRLQAAGVKLETLDASVAADNLAGTFDFDYRLFDAPRPSLLTLDGTLRGGEVLAGSAYVALPTSPIHLAITGEQRDGIGWSLPSIAWTDGNVLDVRGRAAFAEDATMRLLDVKLRSEDLAPVRDRYLSGPLGNAGLGDLEVSGALEGHLHFENDALQSFSVVPHAVDIYDPTAKRFTFHGLDGELRFSRTAPVDSALSWRDGALYGLAFGAARLPMRSEGGAISLVEAVPVSFLDGTLRFENMTLRPPADGQGADAVFALEVEGLDVGKIATTFGAPAFRGKLTGRLPRAHYAKERLDFEGGLSLAVFDGRVDVSSLSMERPFGVAPTVAADLRLEDLDLLALTEVFDFGSITGRLDGRIDQLRLVDWSVTAFDADLHTDTAARGPRRISQRAVQSISSVGDASFVSSLQSQLIGLFDDFGYRRIGIGCRLANEVCTMRGLHSAGDTFTIVEGAGIPRLSVVGIHDNVDWPTLVDRLSAVAGGEVTPEVR</sequence>
<dbReference type="RefSeq" id="WP_230525660.1">
    <property type="nucleotide sequence ID" value="NZ_JAJGAK010000001.1"/>
</dbReference>
<protein>
    <recommendedName>
        <fullName evidence="4">Dicarboxylate transport domain-containing protein</fullName>
    </recommendedName>
</protein>
<name>A0ABS8JEJ8_9GAMM</name>
<keyword evidence="3" id="KW-1185">Reference proteome</keyword>
<dbReference type="EMBL" id="JAJGAK010000001">
    <property type="protein sequence ID" value="MCC8362026.1"/>
    <property type="molecule type" value="Genomic_DNA"/>
</dbReference>
<comment type="caution">
    <text evidence="2">The sequence shown here is derived from an EMBL/GenBank/DDBJ whole genome shotgun (WGS) entry which is preliminary data.</text>
</comment>
<evidence type="ECO:0000313" key="2">
    <source>
        <dbReference type="EMBL" id="MCC8362026.1"/>
    </source>
</evidence>
<reference evidence="2" key="1">
    <citation type="submission" date="2021-10" db="EMBL/GenBank/DDBJ databases">
        <authorList>
            <person name="Lyu M."/>
            <person name="Wang X."/>
            <person name="Meng X."/>
            <person name="Xu K."/>
        </authorList>
    </citation>
    <scope>NUCLEOTIDE SEQUENCE</scope>
    <source>
        <strain evidence="2">A6</strain>
    </source>
</reference>
<evidence type="ECO:0000256" key="1">
    <source>
        <dbReference type="SAM" id="SignalP"/>
    </source>
</evidence>
<accession>A0ABS8JEJ8</accession>
<evidence type="ECO:0008006" key="4">
    <source>
        <dbReference type="Google" id="ProtNLM"/>
    </source>
</evidence>
<proteinExistence type="predicted"/>